<dbReference type="GeneID" id="39493959"/>
<dbReference type="RefSeq" id="WP_129206120.1">
    <property type="nucleotide sequence ID" value="NZ_CP035496.1"/>
</dbReference>
<dbReference type="Proteomes" id="UP000291758">
    <property type="component" value="Plasmid unnamed1"/>
</dbReference>
<keyword evidence="2" id="KW-0614">Plasmid</keyword>
<protein>
    <recommendedName>
        <fullName evidence="1">4Fe-4S ferredoxin-type domain-containing protein</fullName>
    </recommendedName>
</protein>
<geneLocation type="plasmid" evidence="2">
    <name>unnamed1</name>
</geneLocation>
<dbReference type="AlphaFoldDB" id="A0A4P6EQ87"/>
<organism evidence="2 3">
    <name type="scientific">Xylanimonas allomyrinae</name>
    <dbReference type="NCBI Taxonomy" id="2509459"/>
    <lineage>
        <taxon>Bacteria</taxon>
        <taxon>Bacillati</taxon>
        <taxon>Actinomycetota</taxon>
        <taxon>Actinomycetes</taxon>
        <taxon>Micrococcales</taxon>
        <taxon>Promicromonosporaceae</taxon>
        <taxon>Xylanimonas</taxon>
    </lineage>
</organism>
<dbReference type="InterPro" id="IPR017896">
    <property type="entry name" value="4Fe4S_Fe-S-bd"/>
</dbReference>
<evidence type="ECO:0000259" key="1">
    <source>
        <dbReference type="PROSITE" id="PS51379"/>
    </source>
</evidence>
<accession>A0A4P6EQ87</accession>
<keyword evidence="3" id="KW-1185">Reference proteome</keyword>
<reference evidence="2 3" key="1">
    <citation type="submission" date="2019-01" db="EMBL/GenBank/DDBJ databases">
        <title>Genome sequencing of strain 2JSPR-7.</title>
        <authorList>
            <person name="Heo J."/>
            <person name="Kim S.-J."/>
            <person name="Kim J.-S."/>
            <person name="Hong S.-B."/>
            <person name="Kwon S.-W."/>
        </authorList>
    </citation>
    <scope>NUCLEOTIDE SEQUENCE [LARGE SCALE GENOMIC DNA]</scope>
    <source>
        <strain evidence="2 3">2JSPR-7</strain>
        <plasmid evidence="2 3">unnamed1</plasmid>
    </source>
</reference>
<evidence type="ECO:0000313" key="3">
    <source>
        <dbReference type="Proteomes" id="UP000291758"/>
    </source>
</evidence>
<proteinExistence type="predicted"/>
<dbReference type="OrthoDB" id="9911655at2"/>
<dbReference type="EMBL" id="CP035496">
    <property type="protein sequence ID" value="QAY64984.1"/>
    <property type="molecule type" value="Genomic_DNA"/>
</dbReference>
<gene>
    <name evidence="2" type="ORF">ET495_17335</name>
</gene>
<sequence>MNSRTVTTYFPQVDHSAARPRAVETSKPWAPVGVVGPTTGHTWTALDTGERWNGCPVIAFTYSVMRAIIAAGDGADVDGGGLTTDPRGRIIDTTGADVEAVPSLTVSIENRTTVVYIPAGRCWDTVTLPDYDEHDRCRHCGAHLAEPCSPGCPAPALEPPQ</sequence>
<evidence type="ECO:0000313" key="2">
    <source>
        <dbReference type="EMBL" id="QAY64984.1"/>
    </source>
</evidence>
<name>A0A4P6EQ87_9MICO</name>
<dbReference type="KEGG" id="xyl:ET495_17335"/>
<dbReference type="PROSITE" id="PS51379">
    <property type="entry name" value="4FE4S_FER_2"/>
    <property type="match status" value="1"/>
</dbReference>
<feature type="domain" description="4Fe-4S ferredoxin-type" evidence="1">
    <location>
        <begin position="127"/>
        <end position="161"/>
    </location>
</feature>